<evidence type="ECO:0008006" key="5">
    <source>
        <dbReference type="Google" id="ProtNLM"/>
    </source>
</evidence>
<feature type="region of interest" description="Disordered" evidence="1">
    <location>
        <begin position="47"/>
        <end position="71"/>
    </location>
</feature>
<accession>A0A6A6I6U4</accession>
<reference evidence="3" key="1">
    <citation type="journal article" date="2020" name="Stud. Mycol.">
        <title>101 Dothideomycetes genomes: a test case for predicting lifestyles and emergence of pathogens.</title>
        <authorList>
            <person name="Haridas S."/>
            <person name="Albert R."/>
            <person name="Binder M."/>
            <person name="Bloem J."/>
            <person name="Labutti K."/>
            <person name="Salamov A."/>
            <person name="Andreopoulos B."/>
            <person name="Baker S."/>
            <person name="Barry K."/>
            <person name="Bills G."/>
            <person name="Bluhm B."/>
            <person name="Cannon C."/>
            <person name="Castanera R."/>
            <person name="Culley D."/>
            <person name="Daum C."/>
            <person name="Ezra D."/>
            <person name="Gonzalez J."/>
            <person name="Henrissat B."/>
            <person name="Kuo A."/>
            <person name="Liang C."/>
            <person name="Lipzen A."/>
            <person name="Lutzoni F."/>
            <person name="Magnuson J."/>
            <person name="Mondo S."/>
            <person name="Nolan M."/>
            <person name="Ohm R."/>
            <person name="Pangilinan J."/>
            <person name="Park H.-J."/>
            <person name="Ramirez L."/>
            <person name="Alfaro M."/>
            <person name="Sun H."/>
            <person name="Tritt A."/>
            <person name="Yoshinaga Y."/>
            <person name="Zwiers L.-H."/>
            <person name="Turgeon B."/>
            <person name="Goodwin S."/>
            <person name="Spatafora J."/>
            <person name="Crous P."/>
            <person name="Grigoriev I."/>
        </authorList>
    </citation>
    <scope>NUCLEOTIDE SEQUENCE</scope>
    <source>
        <strain evidence="3">CBS 122368</strain>
    </source>
</reference>
<evidence type="ECO:0000256" key="1">
    <source>
        <dbReference type="SAM" id="MobiDB-lite"/>
    </source>
</evidence>
<evidence type="ECO:0000313" key="3">
    <source>
        <dbReference type="EMBL" id="KAF2246274.1"/>
    </source>
</evidence>
<feature type="chain" id="PRO_5025516854" description="Lytic polysaccharide monooxygenase" evidence="2">
    <location>
        <begin position="18"/>
        <end position="104"/>
    </location>
</feature>
<gene>
    <name evidence="3" type="ORF">BU26DRAFT_553180</name>
</gene>
<dbReference type="RefSeq" id="XP_033681278.1">
    <property type="nucleotide sequence ID" value="XM_033832192.1"/>
</dbReference>
<dbReference type="Proteomes" id="UP000800094">
    <property type="component" value="Unassembled WGS sequence"/>
</dbReference>
<dbReference type="OrthoDB" id="10559715at2759"/>
<name>A0A6A6I6U4_9PLEO</name>
<dbReference type="GeneID" id="54585522"/>
<organism evidence="3 4">
    <name type="scientific">Trematosphaeria pertusa</name>
    <dbReference type="NCBI Taxonomy" id="390896"/>
    <lineage>
        <taxon>Eukaryota</taxon>
        <taxon>Fungi</taxon>
        <taxon>Dikarya</taxon>
        <taxon>Ascomycota</taxon>
        <taxon>Pezizomycotina</taxon>
        <taxon>Dothideomycetes</taxon>
        <taxon>Pleosporomycetidae</taxon>
        <taxon>Pleosporales</taxon>
        <taxon>Massarineae</taxon>
        <taxon>Trematosphaeriaceae</taxon>
        <taxon>Trematosphaeria</taxon>
    </lineage>
</organism>
<protein>
    <recommendedName>
        <fullName evidence="5">Lytic polysaccharide monooxygenase</fullName>
    </recommendedName>
</protein>
<dbReference type="AlphaFoldDB" id="A0A6A6I6U4"/>
<feature type="signal peptide" evidence="2">
    <location>
        <begin position="1"/>
        <end position="17"/>
    </location>
</feature>
<sequence length="104" mass="11581">MKLAFLATIYLFSLTLAVAPQDDHTPVPQHSDWSHYRAIARLPRGITIPTTAPASGTPLPHDDAPAETPEDIDARQQWPWEKEPHVIGVYPDGRPKCRIMSMTA</sequence>
<keyword evidence="2" id="KW-0732">Signal</keyword>
<dbReference type="EMBL" id="ML987199">
    <property type="protein sequence ID" value="KAF2246274.1"/>
    <property type="molecule type" value="Genomic_DNA"/>
</dbReference>
<keyword evidence="4" id="KW-1185">Reference proteome</keyword>
<evidence type="ECO:0000313" key="4">
    <source>
        <dbReference type="Proteomes" id="UP000800094"/>
    </source>
</evidence>
<evidence type="ECO:0000256" key="2">
    <source>
        <dbReference type="SAM" id="SignalP"/>
    </source>
</evidence>
<proteinExistence type="predicted"/>